<keyword evidence="2" id="KW-1185">Reference proteome</keyword>
<evidence type="ECO:0000313" key="1">
    <source>
        <dbReference type="EMBL" id="KAK9731968.1"/>
    </source>
</evidence>
<gene>
    <name evidence="1" type="ORF">QE152_g13146</name>
</gene>
<protein>
    <submittedName>
        <fullName evidence="1">Uncharacterized protein</fullName>
    </submittedName>
</protein>
<proteinExistence type="predicted"/>
<dbReference type="EMBL" id="JASPKY010000123">
    <property type="protein sequence ID" value="KAK9731968.1"/>
    <property type="molecule type" value="Genomic_DNA"/>
</dbReference>
<evidence type="ECO:0000313" key="2">
    <source>
        <dbReference type="Proteomes" id="UP001458880"/>
    </source>
</evidence>
<accession>A0AAW1LG06</accession>
<comment type="caution">
    <text evidence="1">The sequence shown here is derived from an EMBL/GenBank/DDBJ whole genome shotgun (WGS) entry which is preliminary data.</text>
</comment>
<sequence length="126" mass="14660">MEEKRGWLRTFCAFSNLSPRDSRGNEGLVENVCSILQAFSKIGFESRNTQPRTGFEITNLEIMEEKRGWLRFRDCRGAEGLVENVCSILQSFSKIGFESRNTQSKTGFEITYLEIMEEKRGWLRTF</sequence>
<name>A0AAW1LG06_POPJA</name>
<dbReference type="AlphaFoldDB" id="A0AAW1LG06"/>
<dbReference type="Proteomes" id="UP001458880">
    <property type="component" value="Unassembled WGS sequence"/>
</dbReference>
<reference evidence="1 2" key="1">
    <citation type="journal article" date="2024" name="BMC Genomics">
        <title>De novo assembly and annotation of Popillia japonica's genome with initial clues to its potential as an invasive pest.</title>
        <authorList>
            <person name="Cucini C."/>
            <person name="Boschi S."/>
            <person name="Funari R."/>
            <person name="Cardaioli E."/>
            <person name="Iannotti N."/>
            <person name="Marturano G."/>
            <person name="Paoli F."/>
            <person name="Bruttini M."/>
            <person name="Carapelli A."/>
            <person name="Frati F."/>
            <person name="Nardi F."/>
        </authorList>
    </citation>
    <scope>NUCLEOTIDE SEQUENCE [LARGE SCALE GENOMIC DNA]</scope>
    <source>
        <strain evidence="1">DMR45628</strain>
    </source>
</reference>
<organism evidence="1 2">
    <name type="scientific">Popillia japonica</name>
    <name type="common">Japanese beetle</name>
    <dbReference type="NCBI Taxonomy" id="7064"/>
    <lineage>
        <taxon>Eukaryota</taxon>
        <taxon>Metazoa</taxon>
        <taxon>Ecdysozoa</taxon>
        <taxon>Arthropoda</taxon>
        <taxon>Hexapoda</taxon>
        <taxon>Insecta</taxon>
        <taxon>Pterygota</taxon>
        <taxon>Neoptera</taxon>
        <taxon>Endopterygota</taxon>
        <taxon>Coleoptera</taxon>
        <taxon>Polyphaga</taxon>
        <taxon>Scarabaeiformia</taxon>
        <taxon>Scarabaeidae</taxon>
        <taxon>Rutelinae</taxon>
        <taxon>Popillia</taxon>
    </lineage>
</organism>